<dbReference type="RefSeq" id="WP_205257302.1">
    <property type="nucleotide sequence ID" value="NZ_BAAAPV010000001.1"/>
</dbReference>
<feature type="transmembrane region" description="Helical" evidence="1">
    <location>
        <begin position="156"/>
        <end position="180"/>
    </location>
</feature>
<evidence type="ECO:0000313" key="3">
    <source>
        <dbReference type="EMBL" id="MBM9477223.1"/>
    </source>
</evidence>
<keyword evidence="1" id="KW-0472">Membrane</keyword>
<dbReference type="EMBL" id="JAERWL010000009">
    <property type="protein sequence ID" value="MBM9477223.1"/>
    <property type="molecule type" value="Genomic_DNA"/>
</dbReference>
<accession>A0A939C0Z7</accession>
<feature type="transmembrane region" description="Helical" evidence="1">
    <location>
        <begin position="118"/>
        <end position="136"/>
    </location>
</feature>
<keyword evidence="4" id="KW-1185">Reference proteome</keyword>
<feature type="transmembrane region" description="Helical" evidence="1">
    <location>
        <begin position="201"/>
        <end position="226"/>
    </location>
</feature>
<dbReference type="Proteomes" id="UP000663801">
    <property type="component" value="Unassembled WGS sequence"/>
</dbReference>
<dbReference type="Pfam" id="PF06724">
    <property type="entry name" value="DUF1206"/>
    <property type="match status" value="3"/>
</dbReference>
<organism evidence="3 4">
    <name type="scientific">Nakamurella flavida</name>
    <dbReference type="NCBI Taxonomy" id="363630"/>
    <lineage>
        <taxon>Bacteria</taxon>
        <taxon>Bacillati</taxon>
        <taxon>Actinomycetota</taxon>
        <taxon>Actinomycetes</taxon>
        <taxon>Nakamurellales</taxon>
        <taxon>Nakamurellaceae</taxon>
        <taxon>Nakamurella</taxon>
    </lineage>
</organism>
<evidence type="ECO:0000313" key="4">
    <source>
        <dbReference type="Proteomes" id="UP000663801"/>
    </source>
</evidence>
<keyword evidence="1" id="KW-0812">Transmembrane</keyword>
<evidence type="ECO:0000256" key="1">
    <source>
        <dbReference type="SAM" id="Phobius"/>
    </source>
</evidence>
<feature type="transmembrane region" description="Helical" evidence="1">
    <location>
        <begin position="75"/>
        <end position="97"/>
    </location>
</feature>
<feature type="domain" description="DUF1206" evidence="2">
    <location>
        <begin position="205"/>
        <end position="272"/>
    </location>
</feature>
<reference evidence="3" key="1">
    <citation type="submission" date="2021-01" db="EMBL/GenBank/DDBJ databases">
        <title>KCTC 19127 draft genome.</title>
        <authorList>
            <person name="An D."/>
        </authorList>
    </citation>
    <scope>NUCLEOTIDE SEQUENCE</scope>
    <source>
        <strain evidence="3">KCTC 19127</strain>
    </source>
</reference>
<dbReference type="AlphaFoldDB" id="A0A939C0Z7"/>
<protein>
    <submittedName>
        <fullName evidence="3">DUF1206 domain-containing protein</fullName>
    </submittedName>
</protein>
<comment type="caution">
    <text evidence="3">The sequence shown here is derived from an EMBL/GenBank/DDBJ whole genome shotgun (WGS) entry which is preliminary data.</text>
</comment>
<name>A0A939C0Z7_9ACTN</name>
<keyword evidence="1" id="KW-1133">Transmembrane helix</keyword>
<gene>
    <name evidence="3" type="ORF">JL107_12270</name>
</gene>
<proteinExistence type="predicted"/>
<feature type="transmembrane region" description="Helical" evidence="1">
    <location>
        <begin position="29"/>
        <end position="55"/>
    </location>
</feature>
<feature type="domain" description="DUF1206" evidence="2">
    <location>
        <begin position="116"/>
        <end position="183"/>
    </location>
</feature>
<sequence length="280" mass="28963">MSTSRPGSAADQAEQAGGRLVNSRPFTMLITVGLVAFGIVHLLVGWIALQLAWGLPTGGREASQQGALATMVGSPFGAVLLAVTAAGLAVLAVWQAAEAIWGHRRRRAAKRLRKRLGSAARAVIYAALALTALRTLTSGSQSGGSEEESMTGRVLAAPFGRILVLVAAAAVVAVGVRLIVKGVGRKFTEDLAGGVDRRALLLGQIGYVAKGVALAVVGGLLGWAAVDYDPERAGGLDDALSTVHDAPLGSVLLTLMALGFASFGVFCFFWARHPRTTVQE</sequence>
<dbReference type="InterPro" id="IPR009597">
    <property type="entry name" value="DUF1206"/>
</dbReference>
<feature type="transmembrane region" description="Helical" evidence="1">
    <location>
        <begin position="246"/>
        <end position="271"/>
    </location>
</feature>
<evidence type="ECO:0000259" key="2">
    <source>
        <dbReference type="Pfam" id="PF06724"/>
    </source>
</evidence>
<feature type="domain" description="DUF1206" evidence="2">
    <location>
        <begin position="32"/>
        <end position="102"/>
    </location>
</feature>